<dbReference type="EMBL" id="KL584763">
    <property type="protein sequence ID" value="KEQ94119.1"/>
    <property type="molecule type" value="Genomic_DNA"/>
</dbReference>
<evidence type="ECO:0000256" key="4">
    <source>
        <dbReference type="ARBA" id="ARBA00022491"/>
    </source>
</evidence>
<evidence type="ECO:0000256" key="10">
    <source>
        <dbReference type="ARBA" id="ARBA00032008"/>
    </source>
</evidence>
<evidence type="ECO:0000256" key="12">
    <source>
        <dbReference type="SAM" id="MobiDB-lite"/>
    </source>
</evidence>
<feature type="region of interest" description="Disordered" evidence="12">
    <location>
        <begin position="1211"/>
        <end position="1264"/>
    </location>
</feature>
<evidence type="ECO:0000256" key="3">
    <source>
        <dbReference type="ARBA" id="ARBA00019618"/>
    </source>
</evidence>
<dbReference type="InterPro" id="IPR051139">
    <property type="entry name" value="Mediator_complx_sub13"/>
</dbReference>
<dbReference type="Pfam" id="PF11597">
    <property type="entry name" value="Med13_N"/>
    <property type="match status" value="1"/>
</dbReference>
<evidence type="ECO:0000256" key="9">
    <source>
        <dbReference type="ARBA" id="ARBA00025661"/>
    </source>
</evidence>
<feature type="domain" description="Mediator complex subunit Med13 N-terminal" evidence="14">
    <location>
        <begin position="1"/>
        <end position="277"/>
    </location>
</feature>
<dbReference type="InterPro" id="IPR041285">
    <property type="entry name" value="MID_MedPIWI"/>
</dbReference>
<dbReference type="GO" id="GO:0045944">
    <property type="term" value="P:positive regulation of transcription by RNA polymerase II"/>
    <property type="evidence" value="ECO:0007669"/>
    <property type="project" value="TreeGrafter"/>
</dbReference>
<reference evidence="16 17" key="1">
    <citation type="journal article" date="2014" name="BMC Genomics">
        <title>Genome sequencing of four Aureobasidium pullulans varieties: biotechnological potential, stress tolerance, and description of new species.</title>
        <authorList>
            <person name="Gostin Ar C."/>
            <person name="Ohm R.A."/>
            <person name="Kogej T."/>
            <person name="Sonjak S."/>
            <person name="Turk M."/>
            <person name="Zajc J."/>
            <person name="Zalar P."/>
            <person name="Grube M."/>
            <person name="Sun H."/>
            <person name="Han J."/>
            <person name="Sharma A."/>
            <person name="Chiniquy J."/>
            <person name="Ngan C.Y."/>
            <person name="Lipzen A."/>
            <person name="Barry K."/>
            <person name="Grigoriev I.V."/>
            <person name="Gunde-Cimerman N."/>
        </authorList>
    </citation>
    <scope>NUCLEOTIDE SEQUENCE [LARGE SCALE GENOMIC DNA]</scope>
    <source>
        <strain evidence="16 17">EXF-2481</strain>
    </source>
</reference>
<feature type="region of interest" description="Disordered" evidence="12">
    <location>
        <begin position="595"/>
        <end position="697"/>
    </location>
</feature>
<organism evidence="16 17">
    <name type="scientific">Aureobasidium subglaciale (strain EXF-2481)</name>
    <name type="common">Aureobasidium pullulans var. subglaciale</name>
    <dbReference type="NCBI Taxonomy" id="1043005"/>
    <lineage>
        <taxon>Eukaryota</taxon>
        <taxon>Fungi</taxon>
        <taxon>Dikarya</taxon>
        <taxon>Ascomycota</taxon>
        <taxon>Pezizomycotina</taxon>
        <taxon>Dothideomycetes</taxon>
        <taxon>Dothideomycetidae</taxon>
        <taxon>Dothideales</taxon>
        <taxon>Saccotheciaceae</taxon>
        <taxon>Aureobasidium</taxon>
    </lineage>
</organism>
<dbReference type="PANTHER" id="PTHR48249:SF3">
    <property type="entry name" value="MEDIATOR OF RNA POLYMERASE II TRANSCRIPTION SUBUNIT 13"/>
    <property type="match status" value="1"/>
</dbReference>
<feature type="region of interest" description="Disordered" evidence="12">
    <location>
        <begin position="323"/>
        <end position="350"/>
    </location>
</feature>
<gene>
    <name evidence="16" type="ORF">AUEXF2481DRAFT_30665</name>
</gene>
<dbReference type="RefSeq" id="XP_013342529.1">
    <property type="nucleotide sequence ID" value="XM_013487075.1"/>
</dbReference>
<dbReference type="InterPro" id="IPR021643">
    <property type="entry name" value="Mediator_Med13_N"/>
</dbReference>
<dbReference type="GeneID" id="25364234"/>
<proteinExistence type="inferred from homology"/>
<evidence type="ECO:0000259" key="15">
    <source>
        <dbReference type="Pfam" id="PF18296"/>
    </source>
</evidence>
<dbReference type="Pfam" id="PF06333">
    <property type="entry name" value="Med13_C"/>
    <property type="match status" value="1"/>
</dbReference>
<feature type="compositionally biased region" description="Acidic residues" evidence="12">
    <location>
        <begin position="643"/>
        <end position="658"/>
    </location>
</feature>
<keyword evidence="8 11" id="KW-0539">Nucleus</keyword>
<keyword evidence="7 11" id="KW-0804">Transcription</keyword>
<sequence length="1391" mass="153175">MDFLKSCWTNLQAVDGYSHIDYLIYQHQDAIQGQKSEWDDQEQRDELLLSLRQKKVLVQTAVLQKKVCVFGGFITADEHMKELGWQVHQRGRLEAAVMTRANNDAKIVMQNQQIFSMFLIAVEASLSMSLSSACGAVRVGHLAWIVPTEGDYHLLSLRVQMTAQGTLALLPHATNTGLSTASGTDGANIILAPSGTLATVAHSLSTTSNDDAPPLQARREARMRLSRRAKHDNWKASAATKLQRSSLPHDDSWLRVSVPSSTSQDQLECLWPGPLCLEIPSRQQPPTLGRTSSVSWFDSRDPYTNPLSTAESWFLGHEERADLERKTRQAEKDKEAATNNPPEETIPDHLSVTSPVYSRSLQDHINVNGIYPTPPDAVPPIICSDPSIPNVIVSDDIIDPLPGLPEDNHDQANEHRIQDTRRSSNASDVDLDTQHYRKGSTDDLFGDVDEEMFGNPDVTDADFNFFDDPGADRSVANITGPTEEMEDAVPEVEPKTEPALEHPLPMSLETEETVPQESVKTAETQEQGIKLEHVAEAVASTPPLSPLKIKERLLPAAEEHKVPRLRRDSTFVPVVFRGDVNNFDAKYRNLGKFDSKLEKKPDNTNRSNSIALPEKPPKTPQFKSLSQRRAIADAKFTPQVDDMSQEDSEFETSQDSDSDSMSSVQGSLRSLDIRKRKRGSAEEGPTPRLLAESVMDSDVESVMSDATALADPEPVIDQLVTAKESQNRTTELHYRFLDNLAIWRTPSKTLSSSQDYNIWPVLDFTADDLVDIAQLTAEQSTFLGSSGLENTPPPTVSSPIYSAAQDALRNVFEKAQDCDFAKVGTFAAIHTEQAIAAAAKSQQRPMPRRPPGTTNAIITMPIPPVHVRRAGQGWELQPTAVNFWDALGLEPAHGPKDVAAFALYPDTGVMSEAVFDFMQDIRLAYESRKLGKHFIGGETVEHEDGLMPYRSHGEASVVHILQGIQTACNTLGDLLHDAELEDTIIIYMINPFEDEAMIKYLCGCFQAMLIAYSSDREDPPPLILQIVPISRIASPTAMIVPDLTYLNSLASFIYDRVPLDTNDHNHSWPLNPSPSIHLATPQSRKVNFTLSDRIPKTLLEEAGILHVAYAVNADHSWLSAAWTDNTGNQSYKAAYCLSNTDGRLILTEVRDTTLSLAGNSPHRIFVARAGIMRDWEKRIWRERPSENWSIALLDVDVNPALQVCANPESNGGLGNPFMTPAATPQASTFTSPETGPQPSTPAEATPSTQQEILQAPHPPPPPDPDADAFLMDITDETYTLLLPFSCTKNTMLQRPLACSLLLKRGDGDGVANLPALAVDLMDVMPPRIPEGQVSWLTQRAPETVLRETMLAFRGLGLLGRVRGVPGCDKGNVPWHLGVAVCGADALQGFLE</sequence>
<comment type="function">
    <text evidence="9 11">Component of the SRB8-11 complex. The SRB8-11 complex is a regulatory module of the Mediator complex which is itself involved in regulation of basal and activated RNA polymerase II-dependent transcription. The SRB8-11 complex may be involved in the transcriptional repression of a subset of genes regulated by Mediator. It may inhibit the association of the Mediator complex with RNA polymerase II to form the holoenzyme complex.</text>
</comment>
<evidence type="ECO:0000256" key="5">
    <source>
        <dbReference type="ARBA" id="ARBA00023015"/>
    </source>
</evidence>
<dbReference type="PANTHER" id="PTHR48249">
    <property type="entry name" value="MEDIATOR OF RNA POLYMERASE II TRANSCRIPTION SUBUNIT 13"/>
    <property type="match status" value="1"/>
</dbReference>
<dbReference type="Proteomes" id="UP000030641">
    <property type="component" value="Unassembled WGS sequence"/>
</dbReference>
<evidence type="ECO:0000256" key="6">
    <source>
        <dbReference type="ARBA" id="ARBA00023159"/>
    </source>
</evidence>
<feature type="compositionally biased region" description="Basic and acidic residues" evidence="12">
    <location>
        <begin position="432"/>
        <end position="441"/>
    </location>
</feature>
<evidence type="ECO:0000256" key="11">
    <source>
        <dbReference type="RuleBase" id="RU364134"/>
    </source>
</evidence>
<comment type="subcellular location">
    <subcellularLocation>
        <location evidence="1 11">Nucleus</location>
    </subcellularLocation>
</comment>
<dbReference type="STRING" id="1043005.A0A074YDL9"/>
<dbReference type="OMA" id="DRCTLFG"/>
<feature type="domain" description="MID" evidence="15">
    <location>
        <begin position="896"/>
        <end position="1058"/>
    </location>
</feature>
<evidence type="ECO:0000313" key="16">
    <source>
        <dbReference type="EMBL" id="KEQ94119.1"/>
    </source>
</evidence>
<evidence type="ECO:0000259" key="13">
    <source>
        <dbReference type="Pfam" id="PF06333"/>
    </source>
</evidence>
<feature type="region of interest" description="Disordered" evidence="12">
    <location>
        <begin position="399"/>
        <end position="443"/>
    </location>
</feature>
<evidence type="ECO:0000256" key="7">
    <source>
        <dbReference type="ARBA" id="ARBA00023163"/>
    </source>
</evidence>
<keyword evidence="17" id="KW-1185">Reference proteome</keyword>
<dbReference type="InterPro" id="IPR009401">
    <property type="entry name" value="Med13_C"/>
</dbReference>
<dbReference type="HOGENOM" id="CLU_002210_1_0_1"/>
<evidence type="ECO:0000259" key="14">
    <source>
        <dbReference type="Pfam" id="PF11597"/>
    </source>
</evidence>
<comment type="subunit">
    <text evidence="11">Component of the SRB8-11 complex, which itself associates with the Mediator complex.</text>
</comment>
<protein>
    <recommendedName>
        <fullName evidence="3 11">Mediator of RNA polymerase II transcription subunit 13</fullName>
    </recommendedName>
    <alternativeName>
        <fullName evidence="10 11">Mediator complex subunit 13</fullName>
    </alternativeName>
</protein>
<dbReference type="GO" id="GO:0016592">
    <property type="term" value="C:mediator complex"/>
    <property type="evidence" value="ECO:0007669"/>
    <property type="project" value="InterPro"/>
</dbReference>
<evidence type="ECO:0000256" key="2">
    <source>
        <dbReference type="ARBA" id="ARBA00009354"/>
    </source>
</evidence>
<dbReference type="OrthoDB" id="103819at2759"/>
<dbReference type="Pfam" id="PF18296">
    <property type="entry name" value="MID_MedPIWI"/>
    <property type="match status" value="1"/>
</dbReference>
<feature type="compositionally biased region" description="Basic and acidic residues" evidence="12">
    <location>
        <begin position="406"/>
        <end position="422"/>
    </location>
</feature>
<name>A0A074YDL9_AURSE</name>
<keyword evidence="6 11" id="KW-0010">Activator</keyword>
<feature type="compositionally biased region" description="Polar residues" evidence="12">
    <location>
        <begin position="1222"/>
        <end position="1252"/>
    </location>
</feature>
<dbReference type="InParanoid" id="A0A074YDL9"/>
<evidence type="ECO:0000313" key="17">
    <source>
        <dbReference type="Proteomes" id="UP000030641"/>
    </source>
</evidence>
<keyword evidence="4 11" id="KW-0678">Repressor</keyword>
<evidence type="ECO:0000256" key="1">
    <source>
        <dbReference type="ARBA" id="ARBA00004123"/>
    </source>
</evidence>
<feature type="compositionally biased region" description="Basic and acidic residues" evidence="12">
    <location>
        <begin position="323"/>
        <end position="336"/>
    </location>
</feature>
<accession>A0A074YDL9</accession>
<feature type="region of interest" description="Disordered" evidence="12">
    <location>
        <begin position="466"/>
        <end position="498"/>
    </location>
</feature>
<comment type="similarity">
    <text evidence="2 11">Belongs to the Mediator complex subunit 13 family.</text>
</comment>
<keyword evidence="5 11" id="KW-0805">Transcription regulation</keyword>
<feature type="domain" description="Mediator complex subunit Med13 C-terminal" evidence="13">
    <location>
        <begin position="1073"/>
        <end position="1379"/>
    </location>
</feature>
<dbReference type="GO" id="GO:0003713">
    <property type="term" value="F:transcription coactivator activity"/>
    <property type="evidence" value="ECO:0007669"/>
    <property type="project" value="TreeGrafter"/>
</dbReference>
<evidence type="ECO:0000256" key="8">
    <source>
        <dbReference type="ARBA" id="ARBA00023242"/>
    </source>
</evidence>